<dbReference type="InterPro" id="IPR002298">
    <property type="entry name" value="DNA_polymerase_A"/>
</dbReference>
<dbReference type="NCBIfam" id="TIGR00593">
    <property type="entry name" value="pola"/>
    <property type="match status" value="1"/>
</dbReference>
<evidence type="ECO:0000259" key="15">
    <source>
        <dbReference type="SMART" id="SM00475"/>
    </source>
</evidence>
<dbReference type="Gene3D" id="3.30.70.370">
    <property type="match status" value="1"/>
</dbReference>
<dbReference type="PANTHER" id="PTHR10133">
    <property type="entry name" value="DNA POLYMERASE I"/>
    <property type="match status" value="1"/>
</dbReference>
<evidence type="ECO:0000256" key="7">
    <source>
        <dbReference type="ARBA" id="ARBA00022932"/>
    </source>
</evidence>
<dbReference type="RefSeq" id="WP_006302772.1">
    <property type="nucleotide sequence ID" value="NZ_ACGK02000001.1"/>
</dbReference>
<dbReference type="Gene3D" id="1.10.150.20">
    <property type="entry name" value="5' to 3' exonuclease, C-terminal subdomain"/>
    <property type="match status" value="2"/>
</dbReference>
<keyword evidence="9 13" id="KW-0234">DNA repair</keyword>
<dbReference type="SUPFAM" id="SSF47807">
    <property type="entry name" value="5' to 3' exonuclease, C-terminal subdomain"/>
    <property type="match status" value="1"/>
</dbReference>
<accession>F1T4K0</accession>
<dbReference type="CDD" id="cd06140">
    <property type="entry name" value="DNA_polA_I_Bacillus_like_exo"/>
    <property type="match status" value="1"/>
</dbReference>
<dbReference type="EC" id="2.7.7.7" evidence="12 13"/>
<reference evidence="17 18" key="1">
    <citation type="submission" date="2011-02" db="EMBL/GenBank/DDBJ databases">
        <authorList>
            <person name="Muzny D."/>
            <person name="Qin X."/>
            <person name="Buhay C."/>
            <person name="Dugan-Rocha S."/>
            <person name="Ding Y."/>
            <person name="Chen G."/>
            <person name="Hawes A."/>
            <person name="Holder M."/>
            <person name="Jhangiani S."/>
            <person name="Johnson A."/>
            <person name="Khan Z."/>
            <person name="Li Z."/>
            <person name="Liu W."/>
            <person name="Liu X."/>
            <person name="Perez L."/>
            <person name="Shen H."/>
            <person name="Wang Q."/>
            <person name="Watt J."/>
            <person name="Xi L."/>
            <person name="Xin Y."/>
            <person name="Zhou J."/>
            <person name="Deng J."/>
            <person name="Jiang H."/>
            <person name="Liu Y."/>
            <person name="Qu J."/>
            <person name="Song X.-Z."/>
            <person name="Zhang L."/>
            <person name="Villasana D."/>
            <person name="Johnson A."/>
            <person name="Liu J."/>
            <person name="Liyanage D."/>
            <person name="Lorensuhewa L."/>
            <person name="Robinson T."/>
            <person name="Song A."/>
            <person name="Song B.-B."/>
            <person name="Dinh H."/>
            <person name="Thornton R."/>
            <person name="Coyle M."/>
            <person name="Francisco L."/>
            <person name="Jackson L."/>
            <person name="Javaid M."/>
            <person name="Korchina V."/>
            <person name="Kovar C."/>
            <person name="Mata R."/>
            <person name="Mathew T."/>
            <person name="Ngo R."/>
            <person name="Nguyen L."/>
            <person name="Nguyen N."/>
            <person name="Okwuonu G."/>
            <person name="Ongeri F."/>
            <person name="Pham C."/>
            <person name="Simmons D."/>
            <person name="Wilczek-Boney K."/>
            <person name="Hale W."/>
            <person name="Jakkamsetti A."/>
            <person name="Pham P."/>
            <person name="Ruth R."/>
            <person name="San Lucas F."/>
            <person name="Warren J."/>
            <person name="Zhang J."/>
            <person name="Zhao Z."/>
            <person name="Zhou C."/>
            <person name="Zhu D."/>
            <person name="Lee S."/>
            <person name="Bess C."/>
            <person name="Blankenburg K."/>
            <person name="Forbes L."/>
            <person name="Fu Q."/>
            <person name="Gubbala S."/>
            <person name="Hirani K."/>
            <person name="Jayaseelan J.C."/>
            <person name="Lara F."/>
            <person name="Munidasa M."/>
            <person name="Palculict T."/>
            <person name="Patil S."/>
            <person name="Pu L.-L."/>
            <person name="Saada N."/>
            <person name="Tang L."/>
            <person name="Weissenberger G."/>
            <person name="Zhu Y."/>
            <person name="Hemphill L."/>
            <person name="Shang Y."/>
            <person name="Youmans B."/>
            <person name="Ayvaz T."/>
            <person name="Ross M."/>
            <person name="Santibanez J."/>
            <person name="Aqrawi P."/>
            <person name="Gross S."/>
            <person name="Joshi V."/>
            <person name="Fowler G."/>
            <person name="Nazareth L."/>
            <person name="Reid J."/>
            <person name="Worley K."/>
            <person name="Petrosino J."/>
            <person name="Highlander S."/>
            <person name="Gibbs R."/>
        </authorList>
    </citation>
    <scope>NUCLEOTIDE SEQUENCE [LARGE SCALE GENOMIC DNA]</scope>
    <source>
        <strain evidence="17 18">DSM 15829</strain>
    </source>
</reference>
<dbReference type="OrthoDB" id="9806424at2"/>
<sequence length="1030" mass="113730">MSNVLHANSNADLNSNSSEKNGTQPAENTVMQDLSQAFDDHNKTSCAPTSAHTPASKPREGLPSRYTKTIAVIDGNSLMHRAFHAIMQPMSAPDGRSTNALLGFFNMLIKLVRSFSPDGIICAFDKGKPQVRIDMLPQYKAQRPPMDPSLHEQFPMVKELLRALQIPVVELQGWEGDDILGTLAHQGELQGYSMLLFTGDRDIYQLATEHVSVVSTKKGVSDVRIMTPEDVDDLYHGITPNLVPDFYGLKGDTSDNIPGVPGIGPKRAAALIVEYGSLEGVIAHADQVSGKMGENLRNHIDDARLSKRVATIRRDAPITVDLCAAAFPTFDPAEVARAFCALGFTNLVPKLLRFLPSLNGADIKGIIHDAATAAKRNSAVLPASAQHTTMSADSLTSSVQAHSTQATPLDSLVDRAQTVHASEEEQTQSEVNTYAPDYSALFPACVQTQAHAFIKRVVSCGIWVACAYEPASMKSAQENVQPSFDTLLDTHTLWVTDGTTLAQFSGTDVSSVLKTLVKSGHVIALNCKALLHVLYPPVSSEPASLELSDISTAALFDVGLAAYLLNSDANDYSWQTLCSAYLPTFVYPDTTDDTDEPNEYALEAIAVRALYPVLRELLHTDGSDDLFYELELPLIPVLLHMERNGIYCDKHLLAEQSRALSHELNAMSLELRRLAQQDFNIDSPMQLSHVLFDVWGLPTKGLKKTRRGYYSTNAQTLASLSMADERVQLILDYRERMKIKNTYLDALVHDIRSDGRIHSTFNQTIAATGRLSSSDPNLQNIPTRSSLGHRVRKAFVLPRNHLFLACDYSQIELRLLAHLSQDEHLIHAFQTGADFHAATAARIFHVSPDEVTPALRSRAKAVNFGIVYGQQAFGLATSLKISRKEAQEMIDRYFEAYPGVRKFLDESVQFAREHSYVPTMYGRKRHIAQIDSRNFQLRSFAERTAMNHPMQGSAADIIKLAMIEVEKQFAQLGLASKLILQIHDELDFEVVPEELERVSSVVKRAMEGVVTLRVPLIAEISYADNWADAK</sequence>
<feature type="compositionally biased region" description="Low complexity" evidence="14">
    <location>
        <begin position="7"/>
        <end position="18"/>
    </location>
</feature>
<dbReference type="AlphaFoldDB" id="F1T4K0"/>
<dbReference type="eggNOG" id="COG0749">
    <property type="taxonomic scope" value="Bacteria"/>
</dbReference>
<proteinExistence type="inferred from homology"/>
<dbReference type="PRINTS" id="PR00868">
    <property type="entry name" value="DNAPOLI"/>
</dbReference>
<dbReference type="SMART" id="SM00482">
    <property type="entry name" value="POLAc"/>
    <property type="match status" value="1"/>
</dbReference>
<dbReference type="SUPFAM" id="SSF56672">
    <property type="entry name" value="DNA/RNA polymerases"/>
    <property type="match status" value="1"/>
</dbReference>
<dbReference type="GO" id="GO:0008409">
    <property type="term" value="F:5'-3' exonuclease activity"/>
    <property type="evidence" value="ECO:0007669"/>
    <property type="project" value="UniProtKB-UniRule"/>
</dbReference>
<dbReference type="InterPro" id="IPR043502">
    <property type="entry name" value="DNA/RNA_pol_sf"/>
</dbReference>
<dbReference type="GO" id="GO:0003677">
    <property type="term" value="F:DNA binding"/>
    <property type="evidence" value="ECO:0007669"/>
    <property type="project" value="UniProtKB-UniRule"/>
</dbReference>
<comment type="similarity">
    <text evidence="1 13">Belongs to the DNA polymerase type-A family.</text>
</comment>
<dbReference type="CDD" id="cd09898">
    <property type="entry name" value="H3TH_53EXO"/>
    <property type="match status" value="1"/>
</dbReference>
<keyword evidence="7 13" id="KW-0239">DNA-directed DNA polymerase</keyword>
<dbReference type="SMART" id="SM00475">
    <property type="entry name" value="53EXOc"/>
    <property type="match status" value="1"/>
</dbReference>
<evidence type="ECO:0000256" key="1">
    <source>
        <dbReference type="ARBA" id="ARBA00007705"/>
    </source>
</evidence>
<feature type="domain" description="5'-3' exonuclease" evidence="15">
    <location>
        <begin position="67"/>
        <end position="328"/>
    </location>
</feature>
<evidence type="ECO:0000256" key="10">
    <source>
        <dbReference type="ARBA" id="ARBA00049244"/>
    </source>
</evidence>
<dbReference type="Pfam" id="PF01367">
    <property type="entry name" value="5_3_exonuc"/>
    <property type="match status" value="1"/>
</dbReference>
<dbReference type="InterPro" id="IPR008918">
    <property type="entry name" value="HhH2"/>
</dbReference>
<feature type="compositionally biased region" description="Polar residues" evidence="14">
    <location>
        <begin position="44"/>
        <end position="53"/>
    </location>
</feature>
<name>F1T4K0_9ACTN</name>
<evidence type="ECO:0000256" key="9">
    <source>
        <dbReference type="ARBA" id="ARBA00023204"/>
    </source>
</evidence>
<dbReference type="GO" id="GO:0006261">
    <property type="term" value="P:DNA-templated DNA replication"/>
    <property type="evidence" value="ECO:0007669"/>
    <property type="project" value="UniProtKB-UniRule"/>
</dbReference>
<dbReference type="CDD" id="cd09859">
    <property type="entry name" value="PIN_53EXO"/>
    <property type="match status" value="1"/>
</dbReference>
<keyword evidence="6 13" id="KW-0540">Nuclease</keyword>
<keyword evidence="6 13" id="KW-0269">Exonuclease</keyword>
<evidence type="ECO:0000256" key="8">
    <source>
        <dbReference type="ARBA" id="ARBA00023125"/>
    </source>
</evidence>
<dbReference type="CDD" id="cd08637">
    <property type="entry name" value="DNA_pol_A_pol_I_C"/>
    <property type="match status" value="1"/>
</dbReference>
<dbReference type="InterPro" id="IPR036397">
    <property type="entry name" value="RNaseH_sf"/>
</dbReference>
<keyword evidence="18" id="KW-1185">Reference proteome</keyword>
<keyword evidence="3 13" id="KW-0548">Nucleotidyltransferase</keyword>
<dbReference type="Proteomes" id="UP000005947">
    <property type="component" value="Unassembled WGS sequence"/>
</dbReference>
<dbReference type="SMART" id="SM00279">
    <property type="entry name" value="HhH2"/>
    <property type="match status" value="1"/>
</dbReference>
<evidence type="ECO:0000256" key="13">
    <source>
        <dbReference type="RuleBase" id="RU004460"/>
    </source>
</evidence>
<dbReference type="InterPro" id="IPR020045">
    <property type="entry name" value="DNA_polI_H3TH"/>
</dbReference>
<dbReference type="InterPro" id="IPR018320">
    <property type="entry name" value="DNA_polymerase_1"/>
</dbReference>
<organism evidence="17 18">
    <name type="scientific">Fannyhessea vaginae DSM 15829</name>
    <dbReference type="NCBI Taxonomy" id="525256"/>
    <lineage>
        <taxon>Bacteria</taxon>
        <taxon>Bacillati</taxon>
        <taxon>Actinomycetota</taxon>
        <taxon>Coriobacteriia</taxon>
        <taxon>Coriobacteriales</taxon>
        <taxon>Atopobiaceae</taxon>
        <taxon>Fannyhessea</taxon>
    </lineage>
</organism>
<dbReference type="EMBL" id="ACGK02000001">
    <property type="protein sequence ID" value="EGF23644.1"/>
    <property type="molecule type" value="Genomic_DNA"/>
</dbReference>
<comment type="function">
    <text evidence="11">In addition to polymerase activity, this DNA polymerase exhibits 3'-5' and 5'-3' exonuclease activity.</text>
</comment>
<feature type="region of interest" description="Disordered" evidence="14">
    <location>
        <begin position="40"/>
        <end position="64"/>
    </location>
</feature>
<evidence type="ECO:0000313" key="18">
    <source>
        <dbReference type="Proteomes" id="UP000005947"/>
    </source>
</evidence>
<protein>
    <recommendedName>
        <fullName evidence="12 13">DNA polymerase I</fullName>
        <ecNumber evidence="12 13">2.7.7.7</ecNumber>
    </recommendedName>
</protein>
<dbReference type="InterPro" id="IPR001098">
    <property type="entry name" value="DNA-dir_DNA_pol_A_palm_dom"/>
</dbReference>
<evidence type="ECO:0000256" key="2">
    <source>
        <dbReference type="ARBA" id="ARBA00022679"/>
    </source>
</evidence>
<evidence type="ECO:0000256" key="14">
    <source>
        <dbReference type="SAM" id="MobiDB-lite"/>
    </source>
</evidence>
<evidence type="ECO:0000313" key="17">
    <source>
        <dbReference type="EMBL" id="EGF23644.1"/>
    </source>
</evidence>
<dbReference type="Gene3D" id="3.40.50.1010">
    <property type="entry name" value="5'-nuclease"/>
    <property type="match status" value="1"/>
</dbReference>
<dbReference type="GeneID" id="93210196"/>
<dbReference type="Pfam" id="PF02739">
    <property type="entry name" value="5_3_exonuc_N"/>
    <property type="match status" value="1"/>
</dbReference>
<dbReference type="InterPro" id="IPR020046">
    <property type="entry name" value="5-3_exonucl_a-hlix_arch_N"/>
</dbReference>
<feature type="domain" description="DNA-directed DNA polymerase family A palm" evidence="16">
    <location>
        <begin position="788"/>
        <end position="994"/>
    </location>
</feature>
<keyword evidence="4 13" id="KW-0235">DNA replication</keyword>
<dbReference type="NCBIfam" id="NF004397">
    <property type="entry name" value="PRK05755.1"/>
    <property type="match status" value="1"/>
</dbReference>
<dbReference type="SUPFAM" id="SSF88723">
    <property type="entry name" value="PIN domain-like"/>
    <property type="match status" value="1"/>
</dbReference>
<dbReference type="GO" id="GO:0003887">
    <property type="term" value="F:DNA-directed DNA polymerase activity"/>
    <property type="evidence" value="ECO:0007669"/>
    <property type="project" value="UniProtKB-UniRule"/>
</dbReference>
<dbReference type="Pfam" id="PF00476">
    <property type="entry name" value="DNA_pol_A"/>
    <property type="match status" value="1"/>
</dbReference>
<gene>
    <name evidence="13 17" type="primary">polA</name>
    <name evidence="17" type="ORF">HMPREF0091_10591</name>
</gene>
<evidence type="ECO:0000256" key="5">
    <source>
        <dbReference type="ARBA" id="ARBA00022763"/>
    </source>
</evidence>
<evidence type="ECO:0000256" key="12">
    <source>
        <dbReference type="NCBIfam" id="TIGR00593"/>
    </source>
</evidence>
<dbReference type="InterPro" id="IPR029060">
    <property type="entry name" value="PIN-like_dom_sf"/>
</dbReference>
<dbReference type="Gene3D" id="3.30.420.10">
    <property type="entry name" value="Ribonuclease H-like superfamily/Ribonuclease H"/>
    <property type="match status" value="1"/>
</dbReference>
<evidence type="ECO:0000256" key="3">
    <source>
        <dbReference type="ARBA" id="ARBA00022695"/>
    </source>
</evidence>
<evidence type="ECO:0000256" key="4">
    <source>
        <dbReference type="ARBA" id="ARBA00022705"/>
    </source>
</evidence>
<dbReference type="eggNOG" id="COG0258">
    <property type="taxonomic scope" value="Bacteria"/>
</dbReference>
<evidence type="ECO:0000256" key="11">
    <source>
        <dbReference type="ARBA" id="ARBA00053603"/>
    </source>
</evidence>
<keyword evidence="8 13" id="KW-0238">DNA-binding</keyword>
<dbReference type="PANTHER" id="PTHR10133:SF27">
    <property type="entry name" value="DNA POLYMERASE NU"/>
    <property type="match status" value="1"/>
</dbReference>
<keyword evidence="2 13" id="KW-0808">Transferase</keyword>
<dbReference type="InterPro" id="IPR036279">
    <property type="entry name" value="5-3_exonuclease_C_sf"/>
</dbReference>
<evidence type="ECO:0000256" key="6">
    <source>
        <dbReference type="ARBA" id="ARBA00022839"/>
    </source>
</evidence>
<dbReference type="FunFam" id="1.10.150.20:FF:000002">
    <property type="entry name" value="DNA polymerase I"/>
    <property type="match status" value="1"/>
</dbReference>
<dbReference type="SUPFAM" id="SSF53098">
    <property type="entry name" value="Ribonuclease H-like"/>
    <property type="match status" value="1"/>
</dbReference>
<dbReference type="Gene3D" id="1.20.1060.10">
    <property type="entry name" value="Taq DNA Polymerase, Chain T, domain 4"/>
    <property type="match status" value="1"/>
</dbReference>
<dbReference type="FunFam" id="1.10.150.20:FF:000003">
    <property type="entry name" value="DNA polymerase I"/>
    <property type="match status" value="1"/>
</dbReference>
<keyword evidence="5 13" id="KW-0227">DNA damage</keyword>
<dbReference type="InterPro" id="IPR012337">
    <property type="entry name" value="RNaseH-like_sf"/>
</dbReference>
<feature type="region of interest" description="Disordered" evidence="14">
    <location>
        <begin position="1"/>
        <end position="26"/>
    </location>
</feature>
<comment type="catalytic activity">
    <reaction evidence="10 13">
        <text>DNA(n) + a 2'-deoxyribonucleoside 5'-triphosphate = DNA(n+1) + diphosphate</text>
        <dbReference type="Rhea" id="RHEA:22508"/>
        <dbReference type="Rhea" id="RHEA-COMP:17339"/>
        <dbReference type="Rhea" id="RHEA-COMP:17340"/>
        <dbReference type="ChEBI" id="CHEBI:33019"/>
        <dbReference type="ChEBI" id="CHEBI:61560"/>
        <dbReference type="ChEBI" id="CHEBI:173112"/>
        <dbReference type="EC" id="2.7.7.7"/>
    </reaction>
</comment>
<comment type="function">
    <text evidence="13">In addition to polymerase activity, this DNA polymerase exhibits 5'-3' exonuclease activity.</text>
</comment>
<evidence type="ECO:0000259" key="16">
    <source>
        <dbReference type="SMART" id="SM00482"/>
    </source>
</evidence>
<comment type="caution">
    <text evidence="17">The sequence shown here is derived from an EMBL/GenBank/DDBJ whole genome shotgun (WGS) entry which is preliminary data.</text>
</comment>
<dbReference type="GO" id="GO:0006302">
    <property type="term" value="P:double-strand break repair"/>
    <property type="evidence" value="ECO:0007669"/>
    <property type="project" value="TreeGrafter"/>
</dbReference>
<dbReference type="InterPro" id="IPR002421">
    <property type="entry name" value="5-3_exonuclease"/>
</dbReference>
<keyword evidence="13" id="KW-0378">Hydrolase</keyword>